<dbReference type="InterPro" id="IPR025857">
    <property type="entry name" value="MacB_PCD"/>
</dbReference>
<accession>A0A9X2SYH0</accession>
<dbReference type="InterPro" id="IPR003838">
    <property type="entry name" value="ABC3_permease_C"/>
</dbReference>
<dbReference type="AlphaFoldDB" id="A0A9X2SYH0"/>
<dbReference type="GO" id="GO:0022857">
    <property type="term" value="F:transmembrane transporter activity"/>
    <property type="evidence" value="ECO:0007669"/>
    <property type="project" value="TreeGrafter"/>
</dbReference>
<feature type="domain" description="MacB-like periplasmic core" evidence="8">
    <location>
        <begin position="20"/>
        <end position="246"/>
    </location>
</feature>
<evidence type="ECO:0000256" key="5">
    <source>
        <dbReference type="ARBA" id="ARBA00023136"/>
    </source>
</evidence>
<dbReference type="Pfam" id="PF12704">
    <property type="entry name" value="MacB_PCD"/>
    <property type="match status" value="2"/>
</dbReference>
<keyword evidence="10" id="KW-1185">Reference proteome</keyword>
<sequence>MIHSYLRIAWRSLTKRKLFTFINLTGLVLGLSSFLLLFSFVASEWTYNDFHANKDNIYRLVVTDGVNEPEVFLPPGYAAVMESQFTNIAQVNTLASQIAGGLVIIPDTKESFKEDRIMYADGDFFRAFSFPILKGNADLTQPNTVVISASLAKKFFGSENGIGKTIQVSNQFGKTDYTVSGILDEISDRSDIKGEIFLSIHTLENQANRNGNDWADPNGMDSGFVNLFITLKDGVDKSNTENLITQFVRQNPDAKDETVILQPLSEIHLGNSLSDPLPTQGSMGTVLVFAAIALLILAIAYVNYLNLSAANILTRIKEIRMRKVLGAGSWQLAQQFMIETLLLMAFAFGISFLIVNLLESPFEKIFGQALWFGAYALPVFWLVIFAIFMLCTLLSGFYVVMLSGKFGHQFQINFQPKSSQTLKKSLVILQFAISVTIIVGTIAIRDQLSFMQNQNLGMDITQKLVIDGPSDIGENGASKISAFKSTVRSQAFVEKLSTSNALPGIGYNFFASGITPMVPRPEDKDKSYGMMIMDDEFVNTYGMTLVAGRNFTTEEASQGWGNSKKLMLNEKAALGLGFESAEAAVGQNILWGEPFEVLAVVKDYHHMSLKEEIKPMVFLPSQGSGYFSLVVRSDQMKANLESLQEIYKDIFPGNPFSYFFMDERYAVQYKQEQQLGEAFLIGGIIAILISCMGLFALAAYTVQQKSKEIGIRKVLGASSESLIQLISKDFVILVGIALLLAFPISWWALDAWQSGFPYKAGISFSTFLLAGGLTLLIALVTVGSQALKAAWANPVDSIKDE</sequence>
<evidence type="ECO:0000256" key="6">
    <source>
        <dbReference type="SAM" id="Phobius"/>
    </source>
</evidence>
<dbReference type="InterPro" id="IPR050250">
    <property type="entry name" value="Macrolide_Exporter_MacB"/>
</dbReference>
<dbReference type="PANTHER" id="PTHR30572">
    <property type="entry name" value="MEMBRANE COMPONENT OF TRANSPORTER-RELATED"/>
    <property type="match status" value="1"/>
</dbReference>
<evidence type="ECO:0000256" key="2">
    <source>
        <dbReference type="ARBA" id="ARBA00022475"/>
    </source>
</evidence>
<dbReference type="GO" id="GO:0005886">
    <property type="term" value="C:plasma membrane"/>
    <property type="evidence" value="ECO:0007669"/>
    <property type="project" value="UniProtKB-SubCell"/>
</dbReference>
<protein>
    <submittedName>
        <fullName evidence="9">ABC transporter permease</fullName>
    </submittedName>
</protein>
<dbReference type="Proteomes" id="UP001142175">
    <property type="component" value="Unassembled WGS sequence"/>
</dbReference>
<feature type="transmembrane region" description="Helical" evidence="6">
    <location>
        <begin position="761"/>
        <end position="782"/>
    </location>
</feature>
<feature type="transmembrane region" description="Helical" evidence="6">
    <location>
        <begin position="340"/>
        <end position="358"/>
    </location>
</feature>
<keyword evidence="2" id="KW-1003">Cell membrane</keyword>
<feature type="domain" description="ABC3 transporter permease C-terminal" evidence="7">
    <location>
        <begin position="682"/>
        <end position="794"/>
    </location>
</feature>
<feature type="domain" description="ABC3 transporter permease C-terminal" evidence="7">
    <location>
        <begin position="291"/>
        <end position="402"/>
    </location>
</feature>
<dbReference type="EMBL" id="JANSUY010000005">
    <property type="protein sequence ID" value="MCR9015332.1"/>
    <property type="molecule type" value="Genomic_DNA"/>
</dbReference>
<feature type="transmembrane region" description="Helical" evidence="6">
    <location>
        <begin position="21"/>
        <end position="42"/>
    </location>
</feature>
<reference evidence="9" key="1">
    <citation type="submission" date="2022-08" db="EMBL/GenBank/DDBJ databases">
        <authorList>
            <person name="Zhang D."/>
        </authorList>
    </citation>
    <scope>NUCLEOTIDE SEQUENCE</scope>
    <source>
        <strain evidence="9">XJ19-11</strain>
    </source>
</reference>
<dbReference type="Pfam" id="PF02687">
    <property type="entry name" value="FtsX"/>
    <property type="match status" value="2"/>
</dbReference>
<evidence type="ECO:0000313" key="9">
    <source>
        <dbReference type="EMBL" id="MCR9015332.1"/>
    </source>
</evidence>
<keyword evidence="4 6" id="KW-1133">Transmembrane helix</keyword>
<evidence type="ECO:0000313" key="10">
    <source>
        <dbReference type="Proteomes" id="UP001142175"/>
    </source>
</evidence>
<feature type="transmembrane region" description="Helical" evidence="6">
    <location>
        <begin position="378"/>
        <end position="404"/>
    </location>
</feature>
<evidence type="ECO:0000259" key="7">
    <source>
        <dbReference type="Pfam" id="PF02687"/>
    </source>
</evidence>
<evidence type="ECO:0000256" key="3">
    <source>
        <dbReference type="ARBA" id="ARBA00022692"/>
    </source>
</evidence>
<keyword evidence="5 6" id="KW-0472">Membrane</keyword>
<evidence type="ECO:0000256" key="4">
    <source>
        <dbReference type="ARBA" id="ARBA00022989"/>
    </source>
</evidence>
<feature type="transmembrane region" description="Helical" evidence="6">
    <location>
        <begin position="730"/>
        <end position="749"/>
    </location>
</feature>
<gene>
    <name evidence="9" type="ORF">NU887_09820</name>
</gene>
<comment type="caution">
    <text evidence="9">The sequence shown here is derived from an EMBL/GenBank/DDBJ whole genome shotgun (WGS) entry which is preliminary data.</text>
</comment>
<name>A0A9X2SYH0_9BACT</name>
<organism evidence="9 10">
    <name type="scientific">Aquiflexum gelatinilyticum</name>
    <dbReference type="NCBI Taxonomy" id="2961943"/>
    <lineage>
        <taxon>Bacteria</taxon>
        <taxon>Pseudomonadati</taxon>
        <taxon>Bacteroidota</taxon>
        <taxon>Cytophagia</taxon>
        <taxon>Cytophagales</taxon>
        <taxon>Cyclobacteriaceae</taxon>
        <taxon>Aquiflexum</taxon>
    </lineage>
</organism>
<proteinExistence type="predicted"/>
<evidence type="ECO:0000259" key="8">
    <source>
        <dbReference type="Pfam" id="PF12704"/>
    </source>
</evidence>
<evidence type="ECO:0000256" key="1">
    <source>
        <dbReference type="ARBA" id="ARBA00004651"/>
    </source>
</evidence>
<keyword evidence="3 6" id="KW-0812">Transmembrane</keyword>
<dbReference type="RefSeq" id="WP_258423189.1">
    <property type="nucleotide sequence ID" value="NZ_JANSUY010000005.1"/>
</dbReference>
<dbReference type="PANTHER" id="PTHR30572:SF18">
    <property type="entry name" value="ABC-TYPE MACROLIDE FAMILY EXPORT SYSTEM PERMEASE COMPONENT 2"/>
    <property type="match status" value="1"/>
</dbReference>
<comment type="subcellular location">
    <subcellularLocation>
        <location evidence="1">Cell membrane</location>
        <topology evidence="1">Multi-pass membrane protein</topology>
    </subcellularLocation>
</comment>
<feature type="transmembrane region" description="Helical" evidence="6">
    <location>
        <begin position="425"/>
        <end position="444"/>
    </location>
</feature>
<feature type="domain" description="MacB-like periplasmic core" evidence="8">
    <location>
        <begin position="431"/>
        <end position="632"/>
    </location>
</feature>
<feature type="transmembrane region" description="Helical" evidence="6">
    <location>
        <begin position="678"/>
        <end position="702"/>
    </location>
</feature>
<feature type="transmembrane region" description="Helical" evidence="6">
    <location>
        <begin position="286"/>
        <end position="313"/>
    </location>
</feature>